<protein>
    <submittedName>
        <fullName evidence="1">Uncharacterized protein</fullName>
    </submittedName>
</protein>
<keyword evidence="2" id="KW-1185">Reference proteome</keyword>
<sequence>MDTPDSLPALVADFKSWRNQKSKTSNSVPDGLRQLTQWRLVLQLDDPTSFVDNVSGLYTSAVS</sequence>
<organism evidence="1 2">
    <name type="scientific">Shewanella atlantica</name>
    <dbReference type="NCBI Taxonomy" id="271099"/>
    <lineage>
        <taxon>Bacteria</taxon>
        <taxon>Pseudomonadati</taxon>
        <taxon>Pseudomonadota</taxon>
        <taxon>Gammaproteobacteria</taxon>
        <taxon>Alteromonadales</taxon>
        <taxon>Shewanellaceae</taxon>
        <taxon>Shewanella</taxon>
    </lineage>
</organism>
<evidence type="ECO:0000313" key="2">
    <source>
        <dbReference type="Proteomes" id="UP000282060"/>
    </source>
</evidence>
<dbReference type="EMBL" id="RXNV01000024">
    <property type="protein sequence ID" value="RTR26079.1"/>
    <property type="molecule type" value="Genomic_DNA"/>
</dbReference>
<reference evidence="1 2" key="1">
    <citation type="submission" date="2018-12" db="EMBL/GenBank/DDBJ databases">
        <authorList>
            <person name="Yu L."/>
        </authorList>
    </citation>
    <scope>NUCLEOTIDE SEQUENCE [LARGE SCALE GENOMIC DNA]</scope>
    <source>
        <strain evidence="1 2">HAW-EB5</strain>
    </source>
</reference>
<proteinExistence type="predicted"/>
<evidence type="ECO:0000313" key="1">
    <source>
        <dbReference type="EMBL" id="RTR26079.1"/>
    </source>
</evidence>
<accession>A0A3S0KA53</accession>
<dbReference type="OrthoDB" id="6401313at2"/>
<comment type="caution">
    <text evidence="1">The sequence shown here is derived from an EMBL/GenBank/DDBJ whole genome shotgun (WGS) entry which is preliminary data.</text>
</comment>
<dbReference type="AlphaFoldDB" id="A0A3S0KA53"/>
<gene>
    <name evidence="1" type="ORF">EKG39_22440</name>
</gene>
<dbReference type="Proteomes" id="UP000282060">
    <property type="component" value="Unassembled WGS sequence"/>
</dbReference>
<dbReference type="RefSeq" id="WP_126508209.1">
    <property type="nucleotide sequence ID" value="NZ_RXNV01000024.1"/>
</dbReference>
<name>A0A3S0KA53_9GAMM</name>